<evidence type="ECO:0000313" key="3">
    <source>
        <dbReference type="Proteomes" id="UP001066276"/>
    </source>
</evidence>
<name>A0AAV7TN51_PLEWA</name>
<organism evidence="2 3">
    <name type="scientific">Pleurodeles waltl</name>
    <name type="common">Iberian ribbed newt</name>
    <dbReference type="NCBI Taxonomy" id="8319"/>
    <lineage>
        <taxon>Eukaryota</taxon>
        <taxon>Metazoa</taxon>
        <taxon>Chordata</taxon>
        <taxon>Craniata</taxon>
        <taxon>Vertebrata</taxon>
        <taxon>Euteleostomi</taxon>
        <taxon>Amphibia</taxon>
        <taxon>Batrachia</taxon>
        <taxon>Caudata</taxon>
        <taxon>Salamandroidea</taxon>
        <taxon>Salamandridae</taxon>
        <taxon>Pleurodelinae</taxon>
        <taxon>Pleurodeles</taxon>
    </lineage>
</organism>
<dbReference type="Proteomes" id="UP001066276">
    <property type="component" value="Chromosome 3_2"/>
</dbReference>
<feature type="region of interest" description="Disordered" evidence="1">
    <location>
        <begin position="1"/>
        <end position="147"/>
    </location>
</feature>
<comment type="caution">
    <text evidence="2">The sequence shown here is derived from an EMBL/GenBank/DDBJ whole genome shotgun (WGS) entry which is preliminary data.</text>
</comment>
<dbReference type="EMBL" id="JANPWB010000006">
    <property type="protein sequence ID" value="KAJ1178023.1"/>
    <property type="molecule type" value="Genomic_DNA"/>
</dbReference>
<gene>
    <name evidence="2" type="ORF">NDU88_003273</name>
</gene>
<keyword evidence="3" id="KW-1185">Reference proteome</keyword>
<proteinExistence type="predicted"/>
<accession>A0AAV7TN51</accession>
<sequence>MPRAWFRSPGPPCSSSRWGKEGESHSPCVPSLTPTGANLRTPGTRGVLAASAPAPRPRESSQVPGGGQPPRESSVRGPAPKSSRPGRRRQARGGRPLKPPAAPAWRTTPASAVPTHLRRDVPAESQRLGPRRWAARPKRRARRAPGLFSVLRGPRASRLIRGCSHQGTLGGP</sequence>
<dbReference type="AlphaFoldDB" id="A0AAV7TN51"/>
<evidence type="ECO:0000313" key="2">
    <source>
        <dbReference type="EMBL" id="KAJ1178023.1"/>
    </source>
</evidence>
<evidence type="ECO:0000256" key="1">
    <source>
        <dbReference type="SAM" id="MobiDB-lite"/>
    </source>
</evidence>
<feature type="compositionally biased region" description="Low complexity" evidence="1">
    <location>
        <begin position="103"/>
        <end position="112"/>
    </location>
</feature>
<feature type="compositionally biased region" description="Basic residues" evidence="1">
    <location>
        <begin position="129"/>
        <end position="143"/>
    </location>
</feature>
<reference evidence="2" key="1">
    <citation type="journal article" date="2022" name="bioRxiv">
        <title>Sequencing and chromosome-scale assembly of the giantPleurodeles waltlgenome.</title>
        <authorList>
            <person name="Brown T."/>
            <person name="Elewa A."/>
            <person name="Iarovenko S."/>
            <person name="Subramanian E."/>
            <person name="Araus A.J."/>
            <person name="Petzold A."/>
            <person name="Susuki M."/>
            <person name="Suzuki K.-i.T."/>
            <person name="Hayashi T."/>
            <person name="Toyoda A."/>
            <person name="Oliveira C."/>
            <person name="Osipova E."/>
            <person name="Leigh N.D."/>
            <person name="Simon A."/>
            <person name="Yun M.H."/>
        </authorList>
    </citation>
    <scope>NUCLEOTIDE SEQUENCE</scope>
    <source>
        <strain evidence="2">20211129_DDA</strain>
        <tissue evidence="2">Liver</tissue>
    </source>
</reference>
<protein>
    <submittedName>
        <fullName evidence="2">Uncharacterized protein</fullName>
    </submittedName>
</protein>